<keyword evidence="1" id="KW-0175">Coiled coil</keyword>
<protein>
    <recommendedName>
        <fullName evidence="5">DUF106 domain-containing protein</fullName>
    </recommendedName>
</protein>
<dbReference type="EMBL" id="NBVN01000002">
    <property type="protein sequence ID" value="PUA33398.1"/>
    <property type="molecule type" value="Genomic_DNA"/>
</dbReference>
<sequence>MLTVLYVMTIVATVLPWSYLVKWYAEGRLKIKDVVKELRELEKEASSVSGKEKKAKILEARIKVLRGKLSNFFLVNLLALWAGIFISLFLTRYTYIASVIVYGSGMPIPSPIDLPIISEGGVLNDLFLYLATLIGYQTLHNRIVGLDYLRRGTQ</sequence>
<feature type="transmembrane region" description="Helical" evidence="2">
    <location>
        <begin position="71"/>
        <end position="90"/>
    </location>
</feature>
<keyword evidence="2" id="KW-0472">Membrane</keyword>
<feature type="transmembrane region" description="Helical" evidence="2">
    <location>
        <begin position="6"/>
        <end position="25"/>
    </location>
</feature>
<keyword evidence="2" id="KW-0812">Transmembrane</keyword>
<comment type="caution">
    <text evidence="3">The sequence shown here is derived from an EMBL/GenBank/DDBJ whole genome shotgun (WGS) entry which is preliminary data.</text>
</comment>
<keyword evidence="2" id="KW-1133">Transmembrane helix</keyword>
<evidence type="ECO:0000256" key="2">
    <source>
        <dbReference type="SAM" id="Phobius"/>
    </source>
</evidence>
<dbReference type="Proteomes" id="UP000244093">
    <property type="component" value="Unassembled WGS sequence"/>
</dbReference>
<reference evidence="3" key="2">
    <citation type="journal article" date="2018" name="Syst. Appl. Microbiol.">
        <title>A new symbiotic nanoarchaeote (Candidatus Nanoclepta minutus) and its host (Zestosphaera tikiterensis gen. nov., sp. nov.) from a New Zealand hot spring.</title>
        <authorList>
            <person name="St John E."/>
            <person name="Liu Y."/>
            <person name="Podar M."/>
            <person name="Stott M.B."/>
            <person name="Meneghin J."/>
            <person name="Chen Z."/>
            <person name="Lagutin K."/>
            <person name="Mitchell K."/>
            <person name="Reysenbach A.L."/>
        </authorList>
    </citation>
    <scope>NUCLEOTIDE SEQUENCE [LARGE SCALE GENOMIC DNA]</scope>
    <source>
        <strain evidence="3">NZ3</strain>
    </source>
</reference>
<organism evidence="3 4">
    <name type="scientific">Zestosphaera tikiterensis</name>
    <dbReference type="NCBI Taxonomy" id="1973259"/>
    <lineage>
        <taxon>Archaea</taxon>
        <taxon>Thermoproteota</taxon>
        <taxon>Thermoprotei</taxon>
        <taxon>Desulfurococcales</taxon>
        <taxon>Desulfurococcaceae</taxon>
        <taxon>Zestosphaera</taxon>
    </lineage>
</organism>
<name>A0A2R7Y791_9CREN</name>
<evidence type="ECO:0008006" key="5">
    <source>
        <dbReference type="Google" id="ProtNLM"/>
    </source>
</evidence>
<accession>A0A2R7Y791</accession>
<gene>
    <name evidence="3" type="ORF">B7O98_02960</name>
</gene>
<evidence type="ECO:0000313" key="3">
    <source>
        <dbReference type="EMBL" id="PUA33398.1"/>
    </source>
</evidence>
<reference evidence="3" key="1">
    <citation type="submission" date="2017-04" db="EMBL/GenBank/DDBJ databases">
        <authorList>
            <person name="Afonso C.L."/>
            <person name="Miller P.J."/>
            <person name="Scott M.A."/>
            <person name="Spackman E."/>
            <person name="Goraichik I."/>
            <person name="Dimitrov K.M."/>
            <person name="Suarez D.L."/>
            <person name="Swayne D.E."/>
        </authorList>
    </citation>
    <scope>NUCLEOTIDE SEQUENCE</scope>
    <source>
        <strain evidence="3">NZ3</strain>
    </source>
</reference>
<feature type="coiled-coil region" evidence="1">
    <location>
        <begin position="24"/>
        <end position="51"/>
    </location>
</feature>
<evidence type="ECO:0000313" key="4">
    <source>
        <dbReference type="Proteomes" id="UP000244093"/>
    </source>
</evidence>
<evidence type="ECO:0000256" key="1">
    <source>
        <dbReference type="SAM" id="Coils"/>
    </source>
</evidence>
<proteinExistence type="predicted"/>
<dbReference type="AlphaFoldDB" id="A0A2R7Y791"/>